<dbReference type="SMART" id="SM00028">
    <property type="entry name" value="TPR"/>
    <property type="match status" value="10"/>
</dbReference>
<dbReference type="Pfam" id="PF13414">
    <property type="entry name" value="TPR_11"/>
    <property type="match status" value="1"/>
</dbReference>
<name>A0A235HAQ9_AZOBR</name>
<dbReference type="InterPro" id="IPR011990">
    <property type="entry name" value="TPR-like_helical_dom_sf"/>
</dbReference>
<feature type="repeat" description="TPR" evidence="3">
    <location>
        <begin position="594"/>
        <end position="627"/>
    </location>
</feature>
<dbReference type="InterPro" id="IPR040816">
    <property type="entry name" value="STY4199_HEPN_dom"/>
</dbReference>
<organism evidence="5 6">
    <name type="scientific">Azospirillum brasilense</name>
    <dbReference type="NCBI Taxonomy" id="192"/>
    <lineage>
        <taxon>Bacteria</taxon>
        <taxon>Pseudomonadati</taxon>
        <taxon>Pseudomonadota</taxon>
        <taxon>Alphaproteobacteria</taxon>
        <taxon>Rhodospirillales</taxon>
        <taxon>Azospirillaceae</taxon>
        <taxon>Azospirillum</taxon>
    </lineage>
</organism>
<dbReference type="InterPro" id="IPR013105">
    <property type="entry name" value="TPR_2"/>
</dbReference>
<feature type="repeat" description="TPR" evidence="3">
    <location>
        <begin position="696"/>
        <end position="729"/>
    </location>
</feature>
<evidence type="ECO:0000313" key="6">
    <source>
        <dbReference type="Proteomes" id="UP000215367"/>
    </source>
</evidence>
<dbReference type="AlphaFoldDB" id="A0A235HAQ9"/>
<dbReference type="PROSITE" id="PS50005">
    <property type="entry name" value="TPR"/>
    <property type="match status" value="3"/>
</dbReference>
<gene>
    <name evidence="5" type="ORF">CHT98_19375</name>
</gene>
<protein>
    <recommendedName>
        <fullName evidence="4">STY4199-like HEPN domain-containing protein</fullName>
    </recommendedName>
</protein>
<dbReference type="Proteomes" id="UP000215367">
    <property type="component" value="Unassembled WGS sequence"/>
</dbReference>
<dbReference type="SUPFAM" id="SSF48452">
    <property type="entry name" value="TPR-like"/>
    <property type="match status" value="3"/>
</dbReference>
<feature type="repeat" description="TPR" evidence="3">
    <location>
        <begin position="765"/>
        <end position="798"/>
    </location>
</feature>
<comment type="caution">
    <text evidence="5">The sequence shown here is derived from an EMBL/GenBank/DDBJ whole genome shotgun (WGS) entry which is preliminary data.</text>
</comment>
<keyword evidence="2 3" id="KW-0802">TPR repeat</keyword>
<evidence type="ECO:0000256" key="2">
    <source>
        <dbReference type="ARBA" id="ARBA00022803"/>
    </source>
</evidence>
<proteinExistence type="predicted"/>
<dbReference type="Pfam" id="PF13432">
    <property type="entry name" value="TPR_16"/>
    <property type="match status" value="1"/>
</dbReference>
<evidence type="ECO:0000259" key="4">
    <source>
        <dbReference type="Pfam" id="PF18729"/>
    </source>
</evidence>
<dbReference type="RefSeq" id="WP_094305130.1">
    <property type="nucleotide sequence ID" value="NZ_NOWT01000020.1"/>
</dbReference>
<evidence type="ECO:0000256" key="1">
    <source>
        <dbReference type="ARBA" id="ARBA00022737"/>
    </source>
</evidence>
<dbReference type="PROSITE" id="PS50293">
    <property type="entry name" value="TPR_REGION"/>
    <property type="match status" value="1"/>
</dbReference>
<dbReference type="PANTHER" id="PTHR44858">
    <property type="entry name" value="TETRATRICOPEPTIDE REPEAT PROTEIN 6"/>
    <property type="match status" value="1"/>
</dbReference>
<sequence length="868" mass="98699">MTAATDILLSEAARLIPTLLALVDERGGESGLEQAHHRLKRAKSRLSGAGLGAALGLDPRNELAVFEGVLKDLSDRASRPAERASGERNLQIAALRFLDFCALISHRLEQPELAPRYEPSTEEDLGRRQLRALELLVRSLVNETADNQETLRQRLEAAFGAERVRTWLKTADPGDLLSGTTFSELVSIFVDKHAFHTHHEPLFHETRYLRYLDDKRETIRSFLEDVRRLRNIVAHNRRISPIQLALLDHYYEELAQPVGEAFRSRKTTVDPQAFMQVSDAQLDGWFNALKEDVGAIREDLRGLTGVTRGIDLRTQFIDLRTQLIDRRTQVMSIGVKALLVTAVLGALIPLWEVVLYFSQRWEARSFASHYAGIADEIYHRENNPTVALSLIERAIALDPANPRLQAAKAYMDGMAAVRELLNLDRPLFKEELDRAHKALASAAWLERLDDRLAEPHILRGQIYMALDRERDDLAGAAFERAVAIAPRNGFALMRLAALKQRARDADGALALLDRALAIDPHDKWSWLWRGIVHAETLKQWDKAREDYAKALEIDSRFDLAHYNIGWTWINQAPADYAKALASFERVLQINPNYKEAYHAIGFAFASQRQYEVARFHYNRALQLDPNYLTAWKWRAVINQDMGLRKEALADFAKAMELSPRDPDLYVRRARTFQLDEQNDKAIADLTFASQLRPDIGRIWTTLGDVYRRTNQHTAAIESYGRALEINPKDELALMGRAESRGANGDRKGAQEDFSAAFAVVNYRPERIWLRRGHFNQLYGDHEQALDDFRQARKAAPTDFESCLAEASQLVDMSRIKEADPTIAACRRLRPQDAALIDLQKRLQLLVDRAEAERTDDPDSNQNHNQDAN</sequence>
<dbReference type="InterPro" id="IPR050498">
    <property type="entry name" value="Ycf3"/>
</dbReference>
<accession>A0A235HAQ9</accession>
<dbReference type="InterPro" id="IPR019734">
    <property type="entry name" value="TPR_rpt"/>
</dbReference>
<dbReference type="EMBL" id="NOWT01000020">
    <property type="protein sequence ID" value="OYD82603.1"/>
    <property type="molecule type" value="Genomic_DNA"/>
</dbReference>
<feature type="domain" description="STY4199-like HEPN" evidence="4">
    <location>
        <begin position="87"/>
        <end position="271"/>
    </location>
</feature>
<dbReference type="Pfam" id="PF07719">
    <property type="entry name" value="TPR_2"/>
    <property type="match status" value="1"/>
</dbReference>
<dbReference type="Gene3D" id="1.25.40.10">
    <property type="entry name" value="Tetratricopeptide repeat domain"/>
    <property type="match status" value="4"/>
</dbReference>
<keyword evidence="1" id="KW-0677">Repeat</keyword>
<reference evidence="5 6" key="1">
    <citation type="submission" date="2017-07" db="EMBL/GenBank/DDBJ databases">
        <title>Whole genome sequence of Azospirillum brasilense 2A1, a potential biofertilizer strain.</title>
        <authorList>
            <person name="Fontana C.A."/>
            <person name="Toffoli L.M."/>
            <person name="Salazar S.M."/>
            <person name="Puglisi E."/>
            <person name="Pedraza R."/>
            <person name="Bassi D."/>
            <person name="Cocconcelli P.S."/>
        </authorList>
    </citation>
    <scope>NUCLEOTIDE SEQUENCE [LARGE SCALE GENOMIC DNA]</scope>
    <source>
        <strain evidence="5 6">2A1</strain>
    </source>
</reference>
<dbReference type="Pfam" id="PF18729">
    <property type="entry name" value="HEPN_STY4199"/>
    <property type="match status" value="1"/>
</dbReference>
<evidence type="ECO:0000256" key="3">
    <source>
        <dbReference type="PROSITE-ProRule" id="PRU00339"/>
    </source>
</evidence>
<dbReference type="PANTHER" id="PTHR44858:SF1">
    <property type="entry name" value="UDP-N-ACETYLGLUCOSAMINE--PEPTIDE N-ACETYLGLUCOSAMINYLTRANSFERASE SPINDLY-RELATED"/>
    <property type="match status" value="1"/>
</dbReference>
<evidence type="ECO:0000313" key="5">
    <source>
        <dbReference type="EMBL" id="OYD82603.1"/>
    </source>
</evidence>